<accession>A0AC61MPS2</accession>
<reference evidence="1 2" key="1">
    <citation type="journal article" date="2022" name="Int. J. Syst. Evol. Microbiol.">
        <title>Miniphocaeibacter halophilus sp. nov., an ammonium-tolerant acetate-producing bacterium isolated from a biogas system.</title>
        <authorList>
            <person name="Schnurer A."/>
            <person name="Singh A."/>
            <person name="Bi S."/>
            <person name="Qiao W."/>
            <person name="Westerholm M."/>
        </authorList>
    </citation>
    <scope>NUCLEOTIDE SEQUENCE [LARGE SCALE GENOMIC DNA]</scope>
    <source>
        <strain evidence="1 2">AMB_01</strain>
    </source>
</reference>
<protein>
    <submittedName>
        <fullName evidence="1">Methionine gamma-lyase family protein</fullName>
    </submittedName>
</protein>
<sequence>MANKGCYLIDNNINNKVYDFVIDIEESLKNRFDELNSIEEYNIIKIIQAMQDSRLSATDFAWSTGYGYGDIGREKVEEIYSKVFKTEDALVRPSISSGTHALALTLQGLLLPGDTLLSITGDPYDTLRQVIGIEGEEKGTLLEYGINYKKIELSKDGKIQKDLVLNSLDDNIKIITIQRSTGYSLRNAISIESIRNITKVIKEKNNNIIIMVDNCYGEFTQILEPTEVGADLAVGSLIKNPGGGIALSGGYVVGPTKHIERISNRLTAPGLGKETGLTFGTTRTTLQGLYFAPKVTMEALKGALLFARVFEKLGFKTFPNSNSTRYDIIEAIVFEREELVIDFCRTIQEASVVDAFVTPYPWEMPGYTDKVIMASGSFIDGSSIELSADGPLREPYIAYFQGGLNYYQCKYAVMLVLNKFLNKGYIKL</sequence>
<gene>
    <name evidence="1" type="ORF">JFY71_09990</name>
</gene>
<dbReference type="Proteomes" id="UP000595814">
    <property type="component" value="Chromosome"/>
</dbReference>
<keyword evidence="2" id="KW-1185">Reference proteome</keyword>
<name>A0AC61MPS2_9FIRM</name>
<dbReference type="EMBL" id="CP066744">
    <property type="protein sequence ID" value="QQK07610.1"/>
    <property type="molecule type" value="Genomic_DNA"/>
</dbReference>
<proteinExistence type="predicted"/>
<organism evidence="1 2">
    <name type="scientific">Miniphocaeibacter halophilus</name>
    <dbReference type="NCBI Taxonomy" id="2931922"/>
    <lineage>
        <taxon>Bacteria</taxon>
        <taxon>Bacillati</taxon>
        <taxon>Bacillota</taxon>
        <taxon>Tissierellia</taxon>
        <taxon>Tissierellales</taxon>
        <taxon>Peptoniphilaceae</taxon>
        <taxon>Miniphocaeibacter</taxon>
    </lineage>
</organism>
<evidence type="ECO:0000313" key="1">
    <source>
        <dbReference type="EMBL" id="QQK07610.1"/>
    </source>
</evidence>
<evidence type="ECO:0000313" key="2">
    <source>
        <dbReference type="Proteomes" id="UP000595814"/>
    </source>
</evidence>